<keyword evidence="2" id="KW-0472">Membrane</keyword>
<dbReference type="OrthoDB" id="1044679at2"/>
<evidence type="ECO:0000313" key="4">
    <source>
        <dbReference type="EMBL" id="MQP13584.1"/>
    </source>
</evidence>
<organism evidence="4 5">
    <name type="scientific">Segatella copri</name>
    <dbReference type="NCBI Taxonomy" id="165179"/>
    <lineage>
        <taxon>Bacteria</taxon>
        <taxon>Pseudomonadati</taxon>
        <taxon>Bacteroidota</taxon>
        <taxon>Bacteroidia</taxon>
        <taxon>Bacteroidales</taxon>
        <taxon>Prevotellaceae</taxon>
        <taxon>Segatella</taxon>
    </lineage>
</organism>
<keyword evidence="2" id="KW-0812">Transmembrane</keyword>
<dbReference type="InterPro" id="IPR045957">
    <property type="entry name" value="DUF6377"/>
</dbReference>
<evidence type="ECO:0000256" key="1">
    <source>
        <dbReference type="SAM" id="Coils"/>
    </source>
</evidence>
<dbReference type="EMBL" id="VZAH01000041">
    <property type="protein sequence ID" value="MQP13584.1"/>
    <property type="molecule type" value="Genomic_DNA"/>
</dbReference>
<evidence type="ECO:0000259" key="3">
    <source>
        <dbReference type="Pfam" id="PF19904"/>
    </source>
</evidence>
<name>A0A6G1VM06_9BACT</name>
<feature type="coiled-coil region" evidence="1">
    <location>
        <begin position="357"/>
        <end position="394"/>
    </location>
</feature>
<gene>
    <name evidence="4" type="ORF">F7D25_03975</name>
</gene>
<accession>A0A6G1VM06</accession>
<dbReference type="Pfam" id="PF19904">
    <property type="entry name" value="DUF6377"/>
    <property type="match status" value="1"/>
</dbReference>
<evidence type="ECO:0000256" key="2">
    <source>
        <dbReference type="SAM" id="Phobius"/>
    </source>
</evidence>
<keyword evidence="2" id="KW-1133">Transmembrane helix</keyword>
<feature type="domain" description="DUF6377" evidence="3">
    <location>
        <begin position="261"/>
        <end position="500"/>
    </location>
</feature>
<reference evidence="4 5" key="1">
    <citation type="submission" date="2019-09" db="EMBL/GenBank/DDBJ databases">
        <title>Distinct polysaccharide growth profiles of human intestinal Prevotella copri isolates.</title>
        <authorList>
            <person name="Fehlner-Peach H."/>
            <person name="Magnabosco C."/>
            <person name="Raghavan V."/>
            <person name="Scher J.U."/>
            <person name="Tett A."/>
            <person name="Cox L.M."/>
            <person name="Gottsegen C."/>
            <person name="Watters A."/>
            <person name="Wiltshire- Gordon J.D."/>
            <person name="Segata N."/>
            <person name="Bonneau R."/>
            <person name="Littman D.R."/>
        </authorList>
    </citation>
    <scope>NUCLEOTIDE SEQUENCE [LARGE SCALE GENOMIC DNA]</scope>
    <source>
        <strain evidence="5">iAA917</strain>
    </source>
</reference>
<dbReference type="AlphaFoldDB" id="A0A6G1VM06"/>
<keyword evidence="1" id="KW-0175">Coiled coil</keyword>
<dbReference type="Proteomes" id="UP000477980">
    <property type="component" value="Unassembled WGS sequence"/>
</dbReference>
<comment type="caution">
    <text evidence="4">The sequence shown here is derived from an EMBL/GenBank/DDBJ whole genome shotgun (WGS) entry which is preliminary data.</text>
</comment>
<protein>
    <recommendedName>
        <fullName evidence="3">DUF6377 domain-containing protein</fullName>
    </recommendedName>
</protein>
<feature type="transmembrane region" description="Helical" evidence="2">
    <location>
        <begin position="334"/>
        <end position="354"/>
    </location>
</feature>
<sequence length="538" mass="63614">MKQYILLLFIMIPLLSYSKTDMEKLLERVDHAIEMDSYYQQQKEKELKRLRRLAGDAITAEEELRYLDSLYRAYSNYRYDSSCAYVSKGLQLAEATHNTFYITHFKIHRASVLSVGGFYAKAEGILETLDPKQMPYEQKLYYYFTYAWLFNYWQSYAAKSEFTNEFKAKKKYYMNILLENFNEKGKKSAFYQYMKGEYIFLSSPTHRSVLNCYLKALKMTAKNDRLHSMAAYGVARYYRDLEQYDLYVKYLVEASESDGICQLKETIALQRLSYFLYETDKDNSKRATRYIQHSMEDAQFFNNRLRMIEISNILPVIVTSNQEAAERSRTRMEIGFICACVILTIILILTVVNTKQKNSLKKNRKEIAAQNKQLAELNQRLMDTNKRRETYMSLFMDISALYIRKLDDYRKLVSRKVKAKQTDDLLKSINSFKLAEEESSMFYIRFDKAFMELYPNFVEELNTLLKPEHHIVLPPSNELTTEVRIYALMRLGVTDSQEIATLLYYSTQTIYNYKSGMRAKALNRETFESDINRLCHII</sequence>
<proteinExistence type="predicted"/>
<dbReference type="RefSeq" id="WP_153090838.1">
    <property type="nucleotide sequence ID" value="NZ_VZAH01000041.1"/>
</dbReference>
<evidence type="ECO:0000313" key="5">
    <source>
        <dbReference type="Proteomes" id="UP000477980"/>
    </source>
</evidence>